<evidence type="ECO:0000256" key="1">
    <source>
        <dbReference type="SAM" id="SignalP"/>
    </source>
</evidence>
<comment type="caution">
    <text evidence="2">The sequence shown here is derived from an EMBL/GenBank/DDBJ whole genome shotgun (WGS) entry which is preliminary data.</text>
</comment>
<accession>A0A401XJD9</accession>
<reference evidence="2 3" key="1">
    <citation type="submission" date="2018-11" db="EMBL/GenBank/DDBJ databases">
        <title>Schleiferia aggregans sp. nov., a moderately thermophilic heterotrophic bacterium isolated from microbial mats at a terrestrial hot spring.</title>
        <authorList>
            <person name="Iino T."/>
            <person name="Ohkuma M."/>
            <person name="Haruta S."/>
        </authorList>
    </citation>
    <scope>NUCLEOTIDE SEQUENCE [LARGE SCALE GENOMIC DNA]</scope>
    <source>
        <strain evidence="2 3">LA</strain>
    </source>
</reference>
<keyword evidence="1" id="KW-0732">Signal</keyword>
<dbReference type="Gene3D" id="2.60.40.10">
    <property type="entry name" value="Immunoglobulins"/>
    <property type="match status" value="1"/>
</dbReference>
<dbReference type="OrthoDB" id="9809727at2"/>
<evidence type="ECO:0000313" key="3">
    <source>
        <dbReference type="Proteomes" id="UP000286715"/>
    </source>
</evidence>
<dbReference type="InterPro" id="IPR013783">
    <property type="entry name" value="Ig-like_fold"/>
</dbReference>
<organism evidence="2 3">
    <name type="scientific">Thermaurantimonas aggregans</name>
    <dbReference type="NCBI Taxonomy" id="2173829"/>
    <lineage>
        <taxon>Bacteria</taxon>
        <taxon>Pseudomonadati</taxon>
        <taxon>Bacteroidota</taxon>
        <taxon>Flavobacteriia</taxon>
        <taxon>Flavobacteriales</taxon>
        <taxon>Schleiferiaceae</taxon>
        <taxon>Thermaurantimonas</taxon>
    </lineage>
</organism>
<protein>
    <recommendedName>
        <fullName evidence="4">BIG2 domain-containing protein</fullName>
    </recommendedName>
</protein>
<feature type="chain" id="PRO_5019171597" description="BIG2 domain-containing protein" evidence="1">
    <location>
        <begin position="19"/>
        <end position="483"/>
    </location>
</feature>
<keyword evidence="3" id="KW-1185">Reference proteome</keyword>
<sequence>MKIFKFFFCVLLSSQVFGQTIVDLSPGAATIGTTTTVIIRGINSNFKNGQTVADFGEGILVQNPINVQTPTMAAAVITVLQTAAPGFRNVTVTTGSEVITKPNGFEVFTISGNFKALLEIVPYETYNAADFDVTNISSLPILFFVNLINDNQSREVNIEVSLSTQNYGKVATLSVKKNLQPNQQERISNRNFEKITISGSQGSGGYAFADEVRRLGQFPPDNYEVELVVKDKDGSVISTDKGNSVVSNPFFNPELIAPGNEFWMNPAIIYTEFPLFQWFGQNERYDFVLYKVLPGQTAEEVVRNIHVFKQENITGNSFQYPAYAEQLIDGQVYAWQITGKVITSRGVIQLPSQVFRFIYQKPADQTGRGRRVARIEVVPSQAQIPAGSQFQFAVNMFDQDNLPIGNRQPQWRVVPANMGTININGVFTAGINNGTAAVIAMDSGLQDFATVTITGGAVSGGGGRIPDWKVELLMKQLFGIQNR</sequence>
<dbReference type="EMBL" id="BHZE01000004">
    <property type="protein sequence ID" value="GCD77157.1"/>
    <property type="molecule type" value="Genomic_DNA"/>
</dbReference>
<gene>
    <name evidence="2" type="ORF">JCM31826_06390</name>
</gene>
<dbReference type="Gene3D" id="2.60.40.1080">
    <property type="match status" value="1"/>
</dbReference>
<evidence type="ECO:0000313" key="2">
    <source>
        <dbReference type="EMBL" id="GCD77157.1"/>
    </source>
</evidence>
<dbReference type="RefSeq" id="WP_124397216.1">
    <property type="nucleotide sequence ID" value="NZ_BHZE01000004.1"/>
</dbReference>
<dbReference type="AlphaFoldDB" id="A0A401XJD9"/>
<proteinExistence type="predicted"/>
<dbReference type="Proteomes" id="UP000286715">
    <property type="component" value="Unassembled WGS sequence"/>
</dbReference>
<evidence type="ECO:0008006" key="4">
    <source>
        <dbReference type="Google" id="ProtNLM"/>
    </source>
</evidence>
<feature type="signal peptide" evidence="1">
    <location>
        <begin position="1"/>
        <end position="18"/>
    </location>
</feature>
<name>A0A401XJD9_9FLAO</name>